<evidence type="ECO:0000256" key="7">
    <source>
        <dbReference type="PROSITE-ProRule" id="PRU10015"/>
    </source>
</evidence>
<feature type="binding site" evidence="5 6">
    <location>
        <position position="209"/>
    </location>
    <ligand>
        <name>S-adenosyl-L-methionine</name>
        <dbReference type="ChEBI" id="CHEBI:59789"/>
    </ligand>
</feature>
<comment type="catalytic activity">
    <reaction evidence="5">
        <text>uridine(54) in tRNA + S-adenosyl-L-methionine = 5-methyluridine(54) in tRNA + S-adenosyl-L-homocysteine + H(+)</text>
        <dbReference type="Rhea" id="RHEA:42712"/>
        <dbReference type="Rhea" id="RHEA-COMP:10167"/>
        <dbReference type="Rhea" id="RHEA-COMP:10193"/>
        <dbReference type="ChEBI" id="CHEBI:15378"/>
        <dbReference type="ChEBI" id="CHEBI:57856"/>
        <dbReference type="ChEBI" id="CHEBI:59789"/>
        <dbReference type="ChEBI" id="CHEBI:65315"/>
        <dbReference type="ChEBI" id="CHEBI:74447"/>
        <dbReference type="EC" id="2.1.1.35"/>
    </reaction>
</comment>
<dbReference type="Gene3D" id="3.40.50.150">
    <property type="entry name" value="Vaccinia Virus protein VP39"/>
    <property type="match status" value="1"/>
</dbReference>
<dbReference type="GO" id="GO:0030697">
    <property type="term" value="F:tRNA (uracil(54)-C5)-methyltransferase activity, S-adenosyl methionine-dependent"/>
    <property type="evidence" value="ECO:0007669"/>
    <property type="project" value="UniProtKB-UniRule"/>
</dbReference>
<dbReference type="EC" id="2.1.1.35" evidence="5"/>
<evidence type="ECO:0000256" key="6">
    <source>
        <dbReference type="PROSITE-ProRule" id="PRU01024"/>
    </source>
</evidence>
<proteinExistence type="inferred from homology"/>
<feature type="binding site" evidence="5 6">
    <location>
        <position position="265"/>
    </location>
    <ligand>
        <name>S-adenosyl-L-methionine</name>
        <dbReference type="ChEBI" id="CHEBI:59789"/>
    </ligand>
</feature>
<gene>
    <name evidence="5 8" type="primary">trmA</name>
    <name evidence="8" type="ORF">H9850_03895</name>
</gene>
<dbReference type="InterPro" id="IPR011869">
    <property type="entry name" value="TrmA_MeTrfase"/>
</dbReference>
<dbReference type="EMBL" id="DXEV01000078">
    <property type="protein sequence ID" value="HIX56599.1"/>
    <property type="molecule type" value="Genomic_DNA"/>
</dbReference>
<dbReference type="Proteomes" id="UP000886829">
    <property type="component" value="Unassembled WGS sequence"/>
</dbReference>
<evidence type="ECO:0000256" key="3">
    <source>
        <dbReference type="ARBA" id="ARBA00022691"/>
    </source>
</evidence>
<dbReference type="AlphaFoldDB" id="A0A9D1WCW7"/>
<comment type="caution">
    <text evidence="5">Lacks conserved residue(s) required for the propagation of feature annotation.</text>
</comment>
<dbReference type="InterPro" id="IPR030391">
    <property type="entry name" value="MeTrfase_TrmA_CS"/>
</dbReference>
<reference evidence="8" key="2">
    <citation type="submission" date="2021-04" db="EMBL/GenBank/DDBJ databases">
        <authorList>
            <person name="Gilroy R."/>
        </authorList>
    </citation>
    <scope>NUCLEOTIDE SEQUENCE</scope>
    <source>
        <strain evidence="8">USASDec5-558</strain>
    </source>
</reference>
<evidence type="ECO:0000256" key="1">
    <source>
        <dbReference type="ARBA" id="ARBA00022603"/>
    </source>
</evidence>
<keyword evidence="2 5" id="KW-0808">Transferase</keyword>
<comment type="caution">
    <text evidence="8">The sequence shown here is derived from an EMBL/GenBank/DDBJ whole genome shotgun (WGS) entry which is preliminary data.</text>
</comment>
<dbReference type="GO" id="GO:0030488">
    <property type="term" value="P:tRNA methylation"/>
    <property type="evidence" value="ECO:0007669"/>
    <property type="project" value="UniProtKB-UniRule"/>
</dbReference>
<evidence type="ECO:0000256" key="4">
    <source>
        <dbReference type="ARBA" id="ARBA00022694"/>
    </source>
</evidence>
<keyword evidence="4 5" id="KW-0819">tRNA processing</keyword>
<dbReference type="PROSITE" id="PS01231">
    <property type="entry name" value="TRMA_2"/>
    <property type="match status" value="1"/>
</dbReference>
<evidence type="ECO:0000313" key="8">
    <source>
        <dbReference type="EMBL" id="HIX56599.1"/>
    </source>
</evidence>
<evidence type="ECO:0000256" key="2">
    <source>
        <dbReference type="ARBA" id="ARBA00022679"/>
    </source>
</evidence>
<dbReference type="Pfam" id="PF05958">
    <property type="entry name" value="tRNA_U5-meth_tr"/>
    <property type="match status" value="1"/>
</dbReference>
<name>A0A9D1WCW7_9GAMM</name>
<dbReference type="GO" id="GO:0005829">
    <property type="term" value="C:cytosol"/>
    <property type="evidence" value="ECO:0007669"/>
    <property type="project" value="TreeGrafter"/>
</dbReference>
<feature type="active site" description="Proton acceptor" evidence="5">
    <location>
        <position position="387"/>
    </location>
</feature>
<dbReference type="PANTHER" id="PTHR47790:SF2">
    <property type="entry name" value="TRNA_TMRNA (URACIL-C(5))-METHYLTRANSFERASE"/>
    <property type="match status" value="1"/>
</dbReference>
<reference evidence="8" key="1">
    <citation type="journal article" date="2021" name="PeerJ">
        <title>Extensive microbial diversity within the chicken gut microbiome revealed by metagenomics and culture.</title>
        <authorList>
            <person name="Gilroy R."/>
            <person name="Ravi A."/>
            <person name="Getino M."/>
            <person name="Pursley I."/>
            <person name="Horton D.L."/>
            <person name="Alikhan N.F."/>
            <person name="Baker D."/>
            <person name="Gharbi K."/>
            <person name="Hall N."/>
            <person name="Watson M."/>
            <person name="Adriaenssens E.M."/>
            <person name="Foster-Nyarko E."/>
            <person name="Jarju S."/>
            <person name="Secka A."/>
            <person name="Antonio M."/>
            <person name="Oren A."/>
            <person name="Chaudhuri R.R."/>
            <person name="La Ragione R."/>
            <person name="Hildebrand F."/>
            <person name="Pallen M.J."/>
        </authorList>
    </citation>
    <scope>NUCLEOTIDE SEQUENCE</scope>
    <source>
        <strain evidence="8">USASDec5-558</strain>
    </source>
</reference>
<comment type="catalytic activity">
    <reaction evidence="5">
        <text>uridine(341) in tmRNA + S-adenosyl-L-methionine = 5-methyluridine(341) in tmRNA + S-adenosyl-L-homocysteine + H(+)</text>
        <dbReference type="Rhea" id="RHEA:43612"/>
        <dbReference type="Rhea" id="RHEA-COMP:10630"/>
        <dbReference type="Rhea" id="RHEA-COMP:10631"/>
        <dbReference type="ChEBI" id="CHEBI:15378"/>
        <dbReference type="ChEBI" id="CHEBI:57856"/>
        <dbReference type="ChEBI" id="CHEBI:59789"/>
        <dbReference type="ChEBI" id="CHEBI:65315"/>
        <dbReference type="ChEBI" id="CHEBI:74447"/>
    </reaction>
</comment>
<feature type="binding site" evidence="5 6">
    <location>
        <position position="244"/>
    </location>
    <ligand>
        <name>S-adenosyl-L-methionine</name>
        <dbReference type="ChEBI" id="CHEBI:59789"/>
    </ligand>
</feature>
<sequence>MLQPLLTTTDPERYPQYLQEKISRVTELLSHELDTPESHAGWCDLQKLTPEVAASIPEGYRMRAEFAIYHLDDEHFTYAMFEPNTKPRKMIAIEQFAGCPQAINEAMAALRTYLPQWQVLKHKLFEVDFLCGDQGSLVLTLHYHKKLDDNWYQALEALRSKLQDLGLNCSFIGRARKQKLILGNDFVIDTYHTSRGPVIIKHYEATFSQPNSYVCKEMLNFAISCAQEVKSQVDAAHNDLLELYCGSGTFTMAVAPIFTKVLATELDRVPMDAGRSNMQANGITNTKLVRLSAQEVGEALNGVREFNRLKQQEVELKDYNFSTLLIDPPRSGLRAEESLRFTAQYDHVIYISCSPESLAYDLRYLSQTHEIKRLAFFDQFPYTHHLESGVFLVKRQ</sequence>
<evidence type="ECO:0000256" key="5">
    <source>
        <dbReference type="HAMAP-Rule" id="MF_01011"/>
    </source>
</evidence>
<dbReference type="NCBIfam" id="TIGR02143">
    <property type="entry name" value="trmA_only"/>
    <property type="match status" value="1"/>
</dbReference>
<feature type="active site" description="Nucleophile" evidence="5 6">
    <location>
        <position position="353"/>
    </location>
</feature>
<dbReference type="PANTHER" id="PTHR47790">
    <property type="entry name" value="TRNA/TMRNA (URACIL-C(5))-METHYLTRANSFERASE"/>
    <property type="match status" value="1"/>
</dbReference>
<feature type="binding site" evidence="5 6">
    <location>
        <position position="327"/>
    </location>
    <ligand>
        <name>S-adenosyl-L-methionine</name>
        <dbReference type="ChEBI" id="CHEBI:59789"/>
    </ligand>
</feature>
<keyword evidence="3 5" id="KW-0949">S-adenosyl-L-methionine</keyword>
<dbReference type="InterPro" id="IPR010280">
    <property type="entry name" value="U5_MeTrfase_fam"/>
</dbReference>
<feature type="active site" evidence="7">
    <location>
        <position position="353"/>
    </location>
</feature>
<dbReference type="InterPro" id="IPR030390">
    <property type="entry name" value="MeTrfase_TrmA_AS"/>
</dbReference>
<comment type="similarity">
    <text evidence="5">Belongs to the class I-like SAM-binding methyltransferase superfamily. RNA M5U methyltransferase family. TrmA subfamily.</text>
</comment>
<dbReference type="HAMAP" id="MF_01011">
    <property type="entry name" value="RNA_methyltr_TrmA"/>
    <property type="match status" value="1"/>
</dbReference>
<dbReference type="SUPFAM" id="SSF53335">
    <property type="entry name" value="S-adenosyl-L-methionine-dependent methyltransferases"/>
    <property type="match status" value="1"/>
</dbReference>
<accession>A0A9D1WCW7</accession>
<dbReference type="GO" id="GO:0000049">
    <property type="term" value="F:tRNA binding"/>
    <property type="evidence" value="ECO:0007669"/>
    <property type="project" value="TreeGrafter"/>
</dbReference>
<evidence type="ECO:0000313" key="9">
    <source>
        <dbReference type="Proteomes" id="UP000886829"/>
    </source>
</evidence>
<dbReference type="Gene3D" id="2.40.50.1070">
    <property type="match status" value="1"/>
</dbReference>
<dbReference type="InterPro" id="IPR029063">
    <property type="entry name" value="SAM-dependent_MTases_sf"/>
</dbReference>
<protein>
    <recommendedName>
        <fullName evidence="5">tRNA/tmRNA (uracil-C(5))-methyltransferase</fullName>
        <ecNumber evidence="5">2.1.1.35</ecNumber>
    </recommendedName>
    <alternativeName>
        <fullName evidence="5">tRNA (uracil(54)-C(5))-methyltransferase</fullName>
    </alternativeName>
    <alternativeName>
        <fullName evidence="5">tRNA(m5U54)-methyltransferase</fullName>
        <shortName evidence="5">RUMT</shortName>
    </alternativeName>
    <alternativeName>
        <fullName evidence="5">tmRNA (uracil(341)-C(5))-methyltransferase</fullName>
    </alternativeName>
</protein>
<dbReference type="PROSITE" id="PS01230">
    <property type="entry name" value="TRMA_1"/>
    <property type="match status" value="1"/>
</dbReference>
<keyword evidence="1 5" id="KW-0489">Methyltransferase</keyword>
<dbReference type="PROSITE" id="PS51687">
    <property type="entry name" value="SAM_MT_RNA_M5U"/>
    <property type="match status" value="1"/>
</dbReference>
<comment type="function">
    <text evidence="5">Dual-specificity methyltransferase that catalyzes the formation of 5-methyluridine at position 54 (m5U54) in all tRNAs, and that of position 341 (m5U341) in tmRNA (transfer-mRNA).</text>
</comment>
<dbReference type="GO" id="GO:0019843">
    <property type="term" value="F:rRNA binding"/>
    <property type="evidence" value="ECO:0007669"/>
    <property type="project" value="TreeGrafter"/>
</dbReference>
<organism evidence="8 9">
    <name type="scientific">Candidatus Anaerobiospirillum pullistercoris</name>
    <dbReference type="NCBI Taxonomy" id="2838452"/>
    <lineage>
        <taxon>Bacteria</taxon>
        <taxon>Pseudomonadati</taxon>
        <taxon>Pseudomonadota</taxon>
        <taxon>Gammaproteobacteria</taxon>
        <taxon>Aeromonadales</taxon>
        <taxon>Succinivibrionaceae</taxon>
        <taxon>Anaerobiospirillum</taxon>
    </lineage>
</organism>